<reference evidence="1" key="2">
    <citation type="journal article" date="2015" name="Fish Shellfish Immunol.">
        <title>Early steps in the European eel (Anguilla anguilla)-Vibrio vulnificus interaction in the gills: Role of the RtxA13 toxin.</title>
        <authorList>
            <person name="Callol A."/>
            <person name="Pajuelo D."/>
            <person name="Ebbesson L."/>
            <person name="Teles M."/>
            <person name="MacKenzie S."/>
            <person name="Amaro C."/>
        </authorList>
    </citation>
    <scope>NUCLEOTIDE SEQUENCE</scope>
</reference>
<accession>A0A0E9T628</accession>
<protein>
    <submittedName>
        <fullName evidence="1">Uncharacterized protein</fullName>
    </submittedName>
</protein>
<organism evidence="1">
    <name type="scientific">Anguilla anguilla</name>
    <name type="common">European freshwater eel</name>
    <name type="synonym">Muraena anguilla</name>
    <dbReference type="NCBI Taxonomy" id="7936"/>
    <lineage>
        <taxon>Eukaryota</taxon>
        <taxon>Metazoa</taxon>
        <taxon>Chordata</taxon>
        <taxon>Craniata</taxon>
        <taxon>Vertebrata</taxon>
        <taxon>Euteleostomi</taxon>
        <taxon>Actinopterygii</taxon>
        <taxon>Neopterygii</taxon>
        <taxon>Teleostei</taxon>
        <taxon>Anguilliformes</taxon>
        <taxon>Anguillidae</taxon>
        <taxon>Anguilla</taxon>
    </lineage>
</organism>
<dbReference type="AlphaFoldDB" id="A0A0E9T628"/>
<evidence type="ECO:0000313" key="1">
    <source>
        <dbReference type="EMBL" id="JAH49119.1"/>
    </source>
</evidence>
<name>A0A0E9T628_ANGAN</name>
<dbReference type="EMBL" id="GBXM01059458">
    <property type="protein sequence ID" value="JAH49119.1"/>
    <property type="molecule type" value="Transcribed_RNA"/>
</dbReference>
<sequence length="37" mass="4166">MTNCSLTKGQNSHLEGTFELVIRVSPLFKKSTNIFHS</sequence>
<proteinExistence type="predicted"/>
<reference evidence="1" key="1">
    <citation type="submission" date="2014-11" db="EMBL/GenBank/DDBJ databases">
        <authorList>
            <person name="Amaro Gonzalez C."/>
        </authorList>
    </citation>
    <scope>NUCLEOTIDE SEQUENCE</scope>
</reference>